<reference evidence="1" key="1">
    <citation type="submission" date="2020-08" db="EMBL/GenBank/DDBJ databases">
        <title>Multicomponent nature underlies the extraordinary mechanical properties of spider dragline silk.</title>
        <authorList>
            <person name="Kono N."/>
            <person name="Nakamura H."/>
            <person name="Mori M."/>
            <person name="Yoshida Y."/>
            <person name="Ohtoshi R."/>
            <person name="Malay A.D."/>
            <person name="Moran D.A.P."/>
            <person name="Tomita M."/>
            <person name="Numata K."/>
            <person name="Arakawa K."/>
        </authorList>
    </citation>
    <scope>NUCLEOTIDE SEQUENCE</scope>
</reference>
<dbReference type="EMBL" id="BMAU01021197">
    <property type="protein sequence ID" value="GFX97353.1"/>
    <property type="molecule type" value="Genomic_DNA"/>
</dbReference>
<evidence type="ECO:0000313" key="1">
    <source>
        <dbReference type="EMBL" id="GFX97353.1"/>
    </source>
</evidence>
<comment type="caution">
    <text evidence="1">The sequence shown here is derived from an EMBL/GenBank/DDBJ whole genome shotgun (WGS) entry which is preliminary data.</text>
</comment>
<evidence type="ECO:0000313" key="2">
    <source>
        <dbReference type="Proteomes" id="UP000887159"/>
    </source>
</evidence>
<dbReference type="AlphaFoldDB" id="A0A8X6V7I7"/>
<proteinExistence type="predicted"/>
<gene>
    <name evidence="1" type="ORF">TNCV_1077241</name>
</gene>
<dbReference type="InterPro" id="IPR009072">
    <property type="entry name" value="Histone-fold"/>
</dbReference>
<sequence>MPVTVNYGYASSEHTSLSAHSACAEKQLTESTVKLQSFGGNGYSSRCSSPVVWRDGSQLDSRCNSLKQRLIKYKPQITHAKKKKSKSLDAPREFMKCVPNLLQLIDTHARIDMDAKLMIGDILNQMCKQVVAKTHELALANKANILESQDVISAVYACMSSNLAKHAIAEGARNALLFINNTTKYKAEDFAYRAQRQGLREDPAVGNLIGEITEPKNNKK</sequence>
<evidence type="ECO:0008006" key="3">
    <source>
        <dbReference type="Google" id="ProtNLM"/>
    </source>
</evidence>
<dbReference type="GO" id="GO:0046982">
    <property type="term" value="F:protein heterodimerization activity"/>
    <property type="evidence" value="ECO:0007669"/>
    <property type="project" value="InterPro"/>
</dbReference>
<protein>
    <recommendedName>
        <fullName evidence="3">Histone H2A/H2B/H3 domain-containing protein</fullName>
    </recommendedName>
</protein>
<dbReference type="SUPFAM" id="SSF47113">
    <property type="entry name" value="Histone-fold"/>
    <property type="match status" value="1"/>
</dbReference>
<dbReference type="Proteomes" id="UP000887159">
    <property type="component" value="Unassembled WGS sequence"/>
</dbReference>
<keyword evidence="2" id="KW-1185">Reference proteome</keyword>
<name>A0A8X6V7I7_TRICX</name>
<accession>A0A8X6V7I7</accession>
<organism evidence="1 2">
    <name type="scientific">Trichonephila clavipes</name>
    <name type="common">Golden silk orbweaver</name>
    <name type="synonym">Nephila clavipes</name>
    <dbReference type="NCBI Taxonomy" id="2585209"/>
    <lineage>
        <taxon>Eukaryota</taxon>
        <taxon>Metazoa</taxon>
        <taxon>Ecdysozoa</taxon>
        <taxon>Arthropoda</taxon>
        <taxon>Chelicerata</taxon>
        <taxon>Arachnida</taxon>
        <taxon>Araneae</taxon>
        <taxon>Araneomorphae</taxon>
        <taxon>Entelegynae</taxon>
        <taxon>Araneoidea</taxon>
        <taxon>Nephilidae</taxon>
        <taxon>Trichonephila</taxon>
    </lineage>
</organism>
<dbReference type="Gene3D" id="1.10.20.10">
    <property type="entry name" value="Histone, subunit A"/>
    <property type="match status" value="1"/>
</dbReference>